<dbReference type="InterPro" id="IPR050618">
    <property type="entry name" value="Ubq-SigPath_Reg"/>
</dbReference>
<name>A0A168N7D5_ABSGL</name>
<dbReference type="Proteomes" id="UP000078561">
    <property type="component" value="Unassembled WGS sequence"/>
</dbReference>
<keyword evidence="3" id="KW-1185">Reference proteome</keyword>
<reference evidence="2" key="1">
    <citation type="submission" date="2016-04" db="EMBL/GenBank/DDBJ databases">
        <authorList>
            <person name="Evans L.H."/>
            <person name="Alamgir A."/>
            <person name="Owens N."/>
            <person name="Weber N.D."/>
            <person name="Virtaneva K."/>
            <person name="Barbian K."/>
            <person name="Babar A."/>
            <person name="Rosenke K."/>
        </authorList>
    </citation>
    <scope>NUCLEOTIDE SEQUENCE [LARGE SCALE GENOMIC DNA]</scope>
    <source>
        <strain evidence="2">CBS 101.48</strain>
    </source>
</reference>
<dbReference type="PANTHER" id="PTHR12864">
    <property type="entry name" value="RAN BINDING PROTEIN 9-RELATED"/>
    <property type="match status" value="1"/>
</dbReference>
<protein>
    <recommendedName>
        <fullName evidence="1">B30.2/SPRY domain-containing protein</fullName>
    </recommendedName>
</protein>
<dbReference type="EMBL" id="LT553043">
    <property type="protein sequence ID" value="SAL99966.1"/>
    <property type="molecule type" value="Genomic_DNA"/>
</dbReference>
<evidence type="ECO:0000259" key="1">
    <source>
        <dbReference type="PROSITE" id="PS50188"/>
    </source>
</evidence>
<dbReference type="SUPFAM" id="SSF49899">
    <property type="entry name" value="Concanavalin A-like lectins/glucanases"/>
    <property type="match status" value="1"/>
</dbReference>
<dbReference type="OMA" id="SYDHAVQ"/>
<dbReference type="InterPro" id="IPR013320">
    <property type="entry name" value="ConA-like_dom_sf"/>
</dbReference>
<dbReference type="Gene3D" id="2.60.120.920">
    <property type="match status" value="1"/>
</dbReference>
<dbReference type="CDD" id="cd12885">
    <property type="entry name" value="SPRY_RanBP_like"/>
    <property type="match status" value="1"/>
</dbReference>
<dbReference type="InterPro" id="IPR044736">
    <property type="entry name" value="Gid1/RanBPM/SPLA_SPRY"/>
</dbReference>
<sequence>MNSFENEPPSYDHAVQSTLDPSQVNEYGKYNDASVDSYQRGELFIQAFSGQIDQYPPDLAKAMQSQGPFCQMLDLDTHSNSLFRHPLSTRQYPAFRSDGATYIQFWPQGKPPSQQDTDITLQGTHPFVSFGGGGNTTTTTTTVHYFEMTVDQVDRDVVLAIGLTTRPYPLFRMPGWNKHSAGYHSDDGYKFCDDASGGQAFGPSWTKGDTVGCAYNVDTGTVYFTLNGMLIGGEGAFSGLESHVYYPGVASDGPASVRINFGAAPFKYPCPDWIGYHHASYTS</sequence>
<dbReference type="STRING" id="4829.A0A168N7D5"/>
<dbReference type="InterPro" id="IPR043136">
    <property type="entry name" value="B30.2/SPRY_sf"/>
</dbReference>
<dbReference type="InterPro" id="IPR001870">
    <property type="entry name" value="B30.2/SPRY"/>
</dbReference>
<evidence type="ECO:0000313" key="3">
    <source>
        <dbReference type="Proteomes" id="UP000078561"/>
    </source>
</evidence>
<dbReference type="SMART" id="SM00449">
    <property type="entry name" value="SPRY"/>
    <property type="match status" value="1"/>
</dbReference>
<organism evidence="2">
    <name type="scientific">Absidia glauca</name>
    <name type="common">Pin mould</name>
    <dbReference type="NCBI Taxonomy" id="4829"/>
    <lineage>
        <taxon>Eukaryota</taxon>
        <taxon>Fungi</taxon>
        <taxon>Fungi incertae sedis</taxon>
        <taxon>Mucoromycota</taxon>
        <taxon>Mucoromycotina</taxon>
        <taxon>Mucoromycetes</taxon>
        <taxon>Mucorales</taxon>
        <taxon>Cunninghamellaceae</taxon>
        <taxon>Absidia</taxon>
    </lineage>
</organism>
<dbReference type="InterPro" id="IPR003877">
    <property type="entry name" value="SPRY_dom"/>
</dbReference>
<dbReference type="OrthoDB" id="258495at2759"/>
<dbReference type="InParanoid" id="A0A168N7D5"/>
<proteinExistence type="predicted"/>
<dbReference type="AlphaFoldDB" id="A0A168N7D5"/>
<dbReference type="Pfam" id="PF00622">
    <property type="entry name" value="SPRY"/>
    <property type="match status" value="1"/>
</dbReference>
<accession>A0A168N7D5</accession>
<gene>
    <name evidence="2" type="primary">ABSGL_05622.1 scaffold 7188</name>
</gene>
<dbReference type="PROSITE" id="PS50188">
    <property type="entry name" value="B302_SPRY"/>
    <property type="match status" value="1"/>
</dbReference>
<evidence type="ECO:0000313" key="2">
    <source>
        <dbReference type="EMBL" id="SAL99966.1"/>
    </source>
</evidence>
<feature type="domain" description="B30.2/SPRY" evidence="1">
    <location>
        <begin position="62"/>
        <end position="266"/>
    </location>
</feature>